<dbReference type="InterPro" id="IPR039418">
    <property type="entry name" value="LexA-like"/>
</dbReference>
<dbReference type="Gene3D" id="2.10.109.10">
    <property type="entry name" value="Umud Fragment, subunit A"/>
    <property type="match status" value="1"/>
</dbReference>
<reference evidence="3" key="1">
    <citation type="submission" date="2016-06" db="EMBL/GenBank/DDBJ databases">
        <authorList>
            <person name="Petersen J."/>
            <person name="Sayavedra L."/>
        </authorList>
    </citation>
    <scope>NUCLEOTIDE SEQUENCE [LARGE SCALE GENOMIC DNA]</scope>
    <source>
        <strain evidence="3">BazSymB</strain>
    </source>
</reference>
<dbReference type="Proteomes" id="UP000198559">
    <property type="component" value="Unassembled WGS sequence"/>
</dbReference>
<feature type="domain" description="Peptidase S24/S26A/S26B/S26C" evidence="1">
    <location>
        <begin position="12"/>
        <end position="95"/>
    </location>
</feature>
<evidence type="ECO:0000259" key="1">
    <source>
        <dbReference type="Pfam" id="PF00717"/>
    </source>
</evidence>
<proteinExistence type="predicted"/>
<dbReference type="Pfam" id="PF00717">
    <property type="entry name" value="Peptidase_S24"/>
    <property type="match status" value="1"/>
</dbReference>
<evidence type="ECO:0000313" key="2">
    <source>
        <dbReference type="EMBL" id="SEH63103.1"/>
    </source>
</evidence>
<gene>
    <name evidence="2" type="ORF">BAZSYMB_SCAFFOLD00018_13</name>
</gene>
<accession>A0A1H6JVI5</accession>
<dbReference type="InterPro" id="IPR036286">
    <property type="entry name" value="LexA/Signal_pep-like_sf"/>
</dbReference>
<name>A0A1H6JVI5_9GAMM</name>
<dbReference type="STRING" id="235205.BAZSYMB_SCAFFOLD00018_13"/>
<dbReference type="SUPFAM" id="SSF51306">
    <property type="entry name" value="LexA/Signal peptidase"/>
    <property type="match status" value="1"/>
</dbReference>
<protein>
    <submittedName>
        <fullName evidence="2">[weak similarity to] repressor</fullName>
    </submittedName>
</protein>
<organism evidence="2 3">
    <name type="scientific">Bathymodiolus azoricus thioautotrophic gill symbiont</name>
    <dbReference type="NCBI Taxonomy" id="235205"/>
    <lineage>
        <taxon>Bacteria</taxon>
        <taxon>Pseudomonadati</taxon>
        <taxon>Pseudomonadota</taxon>
        <taxon>Gammaproteobacteria</taxon>
        <taxon>sulfur-oxidizing symbionts</taxon>
    </lineage>
</organism>
<dbReference type="InterPro" id="IPR015927">
    <property type="entry name" value="Peptidase_S24_S26A/B/C"/>
</dbReference>
<evidence type="ECO:0000313" key="3">
    <source>
        <dbReference type="Proteomes" id="UP000198559"/>
    </source>
</evidence>
<dbReference type="AlphaFoldDB" id="A0A1H6JVI5"/>
<sequence length="131" mass="15311">MSKEAFETNCGTNSEPFALQNLGNIMEPEFSENCILIIDPGMRIHNRAYAVVRYANELYFRQYIERGDKKFLVPLSTQHDEIELKGDFEMVGCVVQQKQRKQKSLHYYHLNPETKEMDFTISGKEKTKEGR</sequence>
<dbReference type="EMBL" id="CVUD02000054">
    <property type="protein sequence ID" value="SEH63103.1"/>
    <property type="molecule type" value="Genomic_DNA"/>
</dbReference>
<dbReference type="CDD" id="cd06529">
    <property type="entry name" value="S24_LexA-like"/>
    <property type="match status" value="1"/>
</dbReference>